<dbReference type="Proteomes" id="UP000307943">
    <property type="component" value="Unassembled WGS sequence"/>
</dbReference>
<dbReference type="PANTHER" id="PTHR36932">
    <property type="entry name" value="CAPSULAR POLYSACCHARIDE BIOSYNTHESIS PROTEIN"/>
    <property type="match status" value="1"/>
</dbReference>
<reference evidence="1 2" key="1">
    <citation type="submission" date="2019-05" db="EMBL/GenBank/DDBJ databases">
        <title>We sequenced the genome of Paenibacillus hemerocallicola KCTC 33185 for further insight into its adaptation and study the phylogeny of Paenibacillus.</title>
        <authorList>
            <person name="Narsing Rao M.P."/>
        </authorList>
    </citation>
    <scope>NUCLEOTIDE SEQUENCE [LARGE SCALE GENOMIC DNA]</scope>
    <source>
        <strain evidence="1 2">KCTC 33185</strain>
    </source>
</reference>
<dbReference type="EMBL" id="VDCQ01000002">
    <property type="protein sequence ID" value="TNJ68008.1"/>
    <property type="molecule type" value="Genomic_DNA"/>
</dbReference>
<dbReference type="RefSeq" id="WP_139600515.1">
    <property type="nucleotide sequence ID" value="NZ_VDCQ01000002.1"/>
</dbReference>
<protein>
    <submittedName>
        <fullName evidence="1">Adenylate cyclase</fullName>
    </submittedName>
</protein>
<dbReference type="PANTHER" id="PTHR36932:SF1">
    <property type="entry name" value="CAPSULAR POLYSACCHARIDE BIOSYNTHESIS PROTEIN"/>
    <property type="match status" value="1"/>
</dbReference>
<dbReference type="SUPFAM" id="SSF56801">
    <property type="entry name" value="Acetyl-CoA synthetase-like"/>
    <property type="match status" value="1"/>
</dbReference>
<name>A0A5C4TGC7_9BACL</name>
<dbReference type="InterPro" id="IPR042099">
    <property type="entry name" value="ANL_N_sf"/>
</dbReference>
<evidence type="ECO:0000313" key="2">
    <source>
        <dbReference type="Proteomes" id="UP000307943"/>
    </source>
</evidence>
<proteinExistence type="predicted"/>
<dbReference type="AlphaFoldDB" id="A0A5C4TGC7"/>
<dbReference type="InterPro" id="IPR012685">
    <property type="entry name" value="CHP02304_F390_synth-rel"/>
</dbReference>
<organism evidence="1 2">
    <name type="scientific">Paenibacillus hemerocallicola</name>
    <dbReference type="NCBI Taxonomy" id="1172614"/>
    <lineage>
        <taxon>Bacteria</taxon>
        <taxon>Bacillati</taxon>
        <taxon>Bacillota</taxon>
        <taxon>Bacilli</taxon>
        <taxon>Bacillales</taxon>
        <taxon>Paenibacillaceae</taxon>
        <taxon>Paenibacillus</taxon>
    </lineage>
</organism>
<dbReference type="InterPro" id="IPR053158">
    <property type="entry name" value="CapK_Type1_Caps_Biosynth"/>
</dbReference>
<dbReference type="OrthoDB" id="580775at2"/>
<sequence>MKPSKLTLLRYYALTRHRSWRSRESLERWQEARIVRHLSRVRLASAFYRDHWGERAVTDWRTFPPIDKKLMMERFDELNTAGIRKERALETALAAERTRNFQPMLGDITVGLSSGTSGSRGLFLVGPHERMAWAGAVLAKVLPRSLLHGERIAFFLRADSNLYGTVRGGRLQFQFHDLLEPMDRHIARLEKDKPTMLVAPPSVLRMLAEVALNGCLRILPRRIVSVAEVLDPLDRLYIERAFGQMVHQIYQCTEGFLAATCPHGTLHLNEDIVCIQKEYIDAGQRTFVPIITDFSRFTQPIVRYRLNDLLTERSEPCSCGSPMTAIEAVEGRCDDLFELPSMRDAGATVPVFPDLLSRAVICASPYIEEYKLIQVGPDRLELALRIAGHAVRETVETSAIRSLADLCGKLGCRMPFVALVPYAHEPDSRKLRRVERRWGR</sequence>
<comment type="caution">
    <text evidence="1">The sequence shown here is derived from an EMBL/GenBank/DDBJ whole genome shotgun (WGS) entry which is preliminary data.</text>
</comment>
<gene>
    <name evidence="1" type="ORF">FE784_02400</name>
</gene>
<keyword evidence="2" id="KW-1185">Reference proteome</keyword>
<dbReference type="Gene3D" id="3.40.50.12780">
    <property type="entry name" value="N-terminal domain of ligase-like"/>
    <property type="match status" value="1"/>
</dbReference>
<evidence type="ECO:0000313" key="1">
    <source>
        <dbReference type="EMBL" id="TNJ68008.1"/>
    </source>
</evidence>
<accession>A0A5C4TGC7</accession>
<dbReference type="NCBIfam" id="TIGR02304">
    <property type="entry name" value="aden_form_hyp"/>
    <property type="match status" value="1"/>
</dbReference>